<accession>A0A6A5K107</accession>
<dbReference type="SUPFAM" id="SSF54001">
    <property type="entry name" value="Cysteine proteinases"/>
    <property type="match status" value="1"/>
</dbReference>
<feature type="domain" description="USP" evidence="2">
    <location>
        <begin position="1"/>
        <end position="332"/>
    </location>
</feature>
<dbReference type="Gene3D" id="3.90.70.10">
    <property type="entry name" value="Cysteine proteinases"/>
    <property type="match status" value="1"/>
</dbReference>
<sequence>MAPVLRSRAGRGTSAGSRFQKRKNACIRPVPSGWPASSLDTSYDSGNLVLELDSALFNAGLVTPWNLQQNTQECPGEFTTHFHAALEDATNTNTNSWQDQADAMFKLNTKSEHECSLCGLQSRVTNNPYSILQLPITEDQNATDSLYAALRRYFTGTIVKNCATCGGNTSHRCVTKINAGPQVLTIQLLLFWTAFDRNAEEGEQYQAQKTMNRLIYPMDLDLSPYQPDSVRQTLDNDNFDWKDVEGEPAYMANTPLKYKLQAVTSHGGAGLDSGHYIATVRNPNKPIIKTTSPSTYDSNVSVPNWILSPGLRLTFANTLTQPGATQVVPQWKPSVPRSLRARQASARCQPLGDVWVYVHSTPPFVLFVVAETSLRRVDTLSIRHGIGSFDMTNSGLSGGVGTGGWGLADLGPITELSLSPSELTWDQAVRTRTSPHEKVPWTVGSLSLFRAKPQHSWN</sequence>
<evidence type="ECO:0000313" key="3">
    <source>
        <dbReference type="EMBL" id="KAF1828094.1"/>
    </source>
</evidence>
<dbReference type="PANTHER" id="PTHR24006:SF827">
    <property type="entry name" value="UBIQUITIN CARBOXYL-TERMINAL HYDROLASE 34"/>
    <property type="match status" value="1"/>
</dbReference>
<dbReference type="PANTHER" id="PTHR24006">
    <property type="entry name" value="UBIQUITIN CARBOXYL-TERMINAL HYDROLASE"/>
    <property type="match status" value="1"/>
</dbReference>
<dbReference type="InterPro" id="IPR018200">
    <property type="entry name" value="USP_CS"/>
</dbReference>
<dbReference type="GO" id="GO:0016579">
    <property type="term" value="P:protein deubiquitination"/>
    <property type="evidence" value="ECO:0007669"/>
    <property type="project" value="InterPro"/>
</dbReference>
<keyword evidence="4" id="KW-1185">Reference proteome</keyword>
<protein>
    <submittedName>
        <fullName evidence="3">Cysteine proteinase</fullName>
    </submittedName>
</protein>
<dbReference type="CDD" id="cd02257">
    <property type="entry name" value="Peptidase_C19"/>
    <property type="match status" value="1"/>
</dbReference>
<dbReference type="GO" id="GO:0005634">
    <property type="term" value="C:nucleus"/>
    <property type="evidence" value="ECO:0007669"/>
    <property type="project" value="TreeGrafter"/>
</dbReference>
<dbReference type="PROSITE" id="PS00973">
    <property type="entry name" value="USP_2"/>
    <property type="match status" value="1"/>
</dbReference>
<dbReference type="OrthoDB" id="3787839at2759"/>
<dbReference type="InterPro" id="IPR050164">
    <property type="entry name" value="Peptidase_C19"/>
</dbReference>
<feature type="region of interest" description="Disordered" evidence="1">
    <location>
        <begin position="1"/>
        <end position="22"/>
    </location>
</feature>
<proteinExistence type="predicted"/>
<dbReference type="InterPro" id="IPR028889">
    <property type="entry name" value="USP"/>
</dbReference>
<dbReference type="PROSITE" id="PS50235">
    <property type="entry name" value="USP_3"/>
    <property type="match status" value="1"/>
</dbReference>
<dbReference type="AlphaFoldDB" id="A0A6A5K107"/>
<evidence type="ECO:0000313" key="4">
    <source>
        <dbReference type="Proteomes" id="UP000800040"/>
    </source>
</evidence>
<organism evidence="3 4">
    <name type="scientific">Decorospora gaudefroyi</name>
    <dbReference type="NCBI Taxonomy" id="184978"/>
    <lineage>
        <taxon>Eukaryota</taxon>
        <taxon>Fungi</taxon>
        <taxon>Dikarya</taxon>
        <taxon>Ascomycota</taxon>
        <taxon>Pezizomycotina</taxon>
        <taxon>Dothideomycetes</taxon>
        <taxon>Pleosporomycetidae</taxon>
        <taxon>Pleosporales</taxon>
        <taxon>Pleosporineae</taxon>
        <taxon>Pleosporaceae</taxon>
        <taxon>Decorospora</taxon>
    </lineage>
</organism>
<dbReference type="GO" id="GO:0004843">
    <property type="term" value="F:cysteine-type deubiquitinase activity"/>
    <property type="evidence" value="ECO:0007669"/>
    <property type="project" value="InterPro"/>
</dbReference>
<dbReference type="Pfam" id="PF00443">
    <property type="entry name" value="UCH"/>
    <property type="match status" value="1"/>
</dbReference>
<name>A0A6A5K107_9PLEO</name>
<evidence type="ECO:0000256" key="1">
    <source>
        <dbReference type="SAM" id="MobiDB-lite"/>
    </source>
</evidence>
<dbReference type="Proteomes" id="UP000800040">
    <property type="component" value="Unassembled WGS sequence"/>
</dbReference>
<dbReference type="InterPro" id="IPR001394">
    <property type="entry name" value="Peptidase_C19_UCH"/>
</dbReference>
<gene>
    <name evidence="3" type="ORF">BDW02DRAFT_584740</name>
</gene>
<dbReference type="InterPro" id="IPR038765">
    <property type="entry name" value="Papain-like_cys_pep_sf"/>
</dbReference>
<evidence type="ECO:0000259" key="2">
    <source>
        <dbReference type="PROSITE" id="PS50235"/>
    </source>
</evidence>
<reference evidence="3" key="1">
    <citation type="submission" date="2020-01" db="EMBL/GenBank/DDBJ databases">
        <authorList>
            <consortium name="DOE Joint Genome Institute"/>
            <person name="Haridas S."/>
            <person name="Albert R."/>
            <person name="Binder M."/>
            <person name="Bloem J."/>
            <person name="Labutti K."/>
            <person name="Salamov A."/>
            <person name="Andreopoulos B."/>
            <person name="Baker S.E."/>
            <person name="Barry K."/>
            <person name="Bills G."/>
            <person name="Bluhm B.H."/>
            <person name="Cannon C."/>
            <person name="Castanera R."/>
            <person name="Culley D.E."/>
            <person name="Daum C."/>
            <person name="Ezra D."/>
            <person name="Gonzalez J.B."/>
            <person name="Henrissat B."/>
            <person name="Kuo A."/>
            <person name="Liang C."/>
            <person name="Lipzen A."/>
            <person name="Lutzoni F."/>
            <person name="Magnuson J."/>
            <person name="Mondo S."/>
            <person name="Nolan M."/>
            <person name="Ohm R."/>
            <person name="Pangilinan J."/>
            <person name="Park H.-J."/>
            <person name="Ramirez L."/>
            <person name="Alfaro M."/>
            <person name="Sun H."/>
            <person name="Tritt A."/>
            <person name="Yoshinaga Y."/>
            <person name="Zwiers L.-H."/>
            <person name="Turgeon B.G."/>
            <person name="Goodwin S.B."/>
            <person name="Spatafora J.W."/>
            <person name="Crous P.W."/>
            <person name="Grigoriev I.V."/>
        </authorList>
    </citation>
    <scope>NUCLEOTIDE SEQUENCE</scope>
    <source>
        <strain evidence="3">P77</strain>
    </source>
</reference>
<dbReference type="GO" id="GO:0005829">
    <property type="term" value="C:cytosol"/>
    <property type="evidence" value="ECO:0007669"/>
    <property type="project" value="TreeGrafter"/>
</dbReference>
<dbReference type="EMBL" id="ML975680">
    <property type="protein sequence ID" value="KAF1828094.1"/>
    <property type="molecule type" value="Genomic_DNA"/>
</dbReference>